<evidence type="ECO:0000313" key="2">
    <source>
        <dbReference type="Proteomes" id="UP000003094"/>
    </source>
</evidence>
<comment type="caution">
    <text evidence="1">The sequence shown here is derived from an EMBL/GenBank/DDBJ whole genome shotgun (WGS) entry which is preliminary data.</text>
</comment>
<sequence>MGNYDVVYQFFDEFIIKLMVQDNIVLKIKSLTYDEFAPKELIQQFKFLSDPPHRLERYLKLGDERFRFEIKEALQSNQFVPLITNSQVWIWSEYDIRLAINSDGFTHLLLDNL</sequence>
<accession>A0A2R9SQK9</accession>
<name>A0A2R9SQK9_9BACL</name>
<protein>
    <submittedName>
        <fullName evidence="1">Uncharacterized protein</fullName>
    </submittedName>
</protein>
<gene>
    <name evidence="1" type="ORF">PVOR_23984</name>
</gene>
<dbReference type="AlphaFoldDB" id="A0A2R9SQK9"/>
<dbReference type="KEGG" id="pvo:PVOR_23984"/>
<keyword evidence="2" id="KW-1185">Reference proteome</keyword>
<reference evidence="1 2" key="1">
    <citation type="journal article" date="2010" name="BMC Genomics">
        <title>Genome sequence of the pattern forming Paenibacillus vortex bacterium reveals potential for thriving in complex environments.</title>
        <authorList>
            <person name="Sirota-Madi A."/>
            <person name="Olender T."/>
            <person name="Helman Y."/>
            <person name="Ingham C."/>
            <person name="Brainis I."/>
            <person name="Roth D."/>
            <person name="Hagi E."/>
            <person name="Brodsky L."/>
            <person name="Leshkowitz D."/>
            <person name="Galatenko V."/>
            <person name="Nikolaev V."/>
            <person name="Mugasimangalam R.C."/>
            <person name="Bransburg-Zabary S."/>
            <person name="Gutnick D.L."/>
            <person name="Lancet D."/>
            <person name="Ben-Jacob E."/>
        </authorList>
    </citation>
    <scope>NUCLEOTIDE SEQUENCE [LARGE SCALE GENOMIC DNA]</scope>
    <source>
        <strain evidence="1 2">V453</strain>
    </source>
</reference>
<dbReference type="Proteomes" id="UP000003094">
    <property type="component" value="Unassembled WGS sequence"/>
</dbReference>
<proteinExistence type="predicted"/>
<evidence type="ECO:0000313" key="1">
    <source>
        <dbReference type="EMBL" id="EFU39643.1"/>
    </source>
</evidence>
<organism evidence="1 2">
    <name type="scientific">Paenibacillus vortex V453</name>
    <dbReference type="NCBI Taxonomy" id="715225"/>
    <lineage>
        <taxon>Bacteria</taxon>
        <taxon>Bacillati</taxon>
        <taxon>Bacillota</taxon>
        <taxon>Bacilli</taxon>
        <taxon>Bacillales</taxon>
        <taxon>Paenibacillaceae</taxon>
        <taxon>Paenibacillus</taxon>
    </lineage>
</organism>
<dbReference type="EMBL" id="ADHJ01000038">
    <property type="protein sequence ID" value="EFU39643.1"/>
    <property type="molecule type" value="Genomic_DNA"/>
</dbReference>